<comment type="similarity">
    <text evidence="1">Belongs to the glycosyltransferase 34 family.</text>
</comment>
<dbReference type="PANTHER" id="PTHR31306">
    <property type="entry name" value="ALPHA-1,6-MANNOSYLTRANSFERASE MNN11-RELATED"/>
    <property type="match status" value="1"/>
</dbReference>
<keyword evidence="2" id="KW-0328">Glycosyltransferase</keyword>
<reference evidence="6" key="2">
    <citation type="journal article" date="2013" name="PLoS Genet.">
        <title>Comparative genome structure, secondary metabolite, and effector coding capacity across Cochliobolus pathogens.</title>
        <authorList>
            <person name="Condon B.J."/>
            <person name="Leng Y."/>
            <person name="Wu D."/>
            <person name="Bushley K.E."/>
            <person name="Ohm R.A."/>
            <person name="Otillar R."/>
            <person name="Martin J."/>
            <person name="Schackwitz W."/>
            <person name="Grimwood J."/>
            <person name="MohdZainudin N."/>
            <person name="Xue C."/>
            <person name="Wang R."/>
            <person name="Manning V.A."/>
            <person name="Dhillon B."/>
            <person name="Tu Z.J."/>
            <person name="Steffenson B.J."/>
            <person name="Salamov A."/>
            <person name="Sun H."/>
            <person name="Lowry S."/>
            <person name="LaButti K."/>
            <person name="Han J."/>
            <person name="Copeland A."/>
            <person name="Lindquist E."/>
            <person name="Barry K."/>
            <person name="Schmutz J."/>
            <person name="Baker S.E."/>
            <person name="Ciuffetti L.M."/>
            <person name="Grigoriev I.V."/>
            <person name="Zhong S."/>
            <person name="Turgeon B.G."/>
        </authorList>
    </citation>
    <scope>NUCLEOTIDE SEQUENCE [LARGE SCALE GENOMIC DNA]</scope>
    <source>
        <strain evidence="6">C5 / ATCC 48332 / race O</strain>
    </source>
</reference>
<evidence type="ECO:0000256" key="3">
    <source>
        <dbReference type="ARBA" id="ARBA00022679"/>
    </source>
</evidence>
<gene>
    <name evidence="5" type="ORF">COCHEDRAFT_1020403</name>
</gene>
<dbReference type="EMBL" id="KB445572">
    <property type="protein sequence ID" value="EMD94505.1"/>
    <property type="molecule type" value="Genomic_DNA"/>
</dbReference>
<proteinExistence type="inferred from homology"/>
<evidence type="ECO:0000256" key="2">
    <source>
        <dbReference type="ARBA" id="ARBA00022676"/>
    </source>
</evidence>
<dbReference type="GO" id="GO:0000139">
    <property type="term" value="C:Golgi membrane"/>
    <property type="evidence" value="ECO:0007669"/>
    <property type="project" value="TreeGrafter"/>
</dbReference>
<dbReference type="Proteomes" id="UP000016936">
    <property type="component" value="Unassembled WGS sequence"/>
</dbReference>
<accession>M2TAB9</accession>
<keyword evidence="6" id="KW-1185">Reference proteome</keyword>
<dbReference type="GO" id="GO:0016757">
    <property type="term" value="F:glycosyltransferase activity"/>
    <property type="evidence" value="ECO:0007669"/>
    <property type="project" value="UniProtKB-KW"/>
</dbReference>
<sequence length="341" mass="39584">MASIPHTFSCHNYCAIFGAAHAHAHFKVKAFYSRANQAPSSIRHSVAIMLVRSARRLPPSLVLLLAFLAFLGWELNQGMRHEERPLPSSPPPPPPPAPVEPEQKPHGEEKKPPRLALVTFVTEQRSYLYLSLRNKDHYSRRHGYDLVIDYEQHSETGNPVYWKFDMIERLVKSAKYDWIWWLDFDTLITNTNVNVANIIDDELQNVEHADNVDYIFTNDCNGLNLGSFLVRAHDRSLEFIRRALDLRHTDEGKDYSEQDALVRVMKEEPYSKRFIVAPQSKLNAFPDEIKCYEDEHGQWEPGKFILHFAGAWAHVEGDDPTGQLMDKYKHEIMWGKWEDIY</sequence>
<reference evidence="5 6" key="1">
    <citation type="journal article" date="2012" name="PLoS Pathog.">
        <title>Diverse lifestyles and strategies of plant pathogenesis encoded in the genomes of eighteen Dothideomycetes fungi.</title>
        <authorList>
            <person name="Ohm R.A."/>
            <person name="Feau N."/>
            <person name="Henrissat B."/>
            <person name="Schoch C.L."/>
            <person name="Horwitz B.A."/>
            <person name="Barry K.W."/>
            <person name="Condon B.J."/>
            <person name="Copeland A.C."/>
            <person name="Dhillon B."/>
            <person name="Glaser F."/>
            <person name="Hesse C.N."/>
            <person name="Kosti I."/>
            <person name="LaButti K."/>
            <person name="Lindquist E.A."/>
            <person name="Lucas S."/>
            <person name="Salamov A.A."/>
            <person name="Bradshaw R.E."/>
            <person name="Ciuffetti L."/>
            <person name="Hamelin R.C."/>
            <person name="Kema G.H.J."/>
            <person name="Lawrence C."/>
            <person name="Scott J.A."/>
            <person name="Spatafora J.W."/>
            <person name="Turgeon B.G."/>
            <person name="de Wit P.J.G.M."/>
            <person name="Zhong S."/>
            <person name="Goodwin S.B."/>
            <person name="Grigoriev I.V."/>
        </authorList>
    </citation>
    <scope>NUCLEOTIDE SEQUENCE [LARGE SCALE GENOMIC DNA]</scope>
    <source>
        <strain evidence="6">C5 / ATCC 48332 / race O</strain>
    </source>
</reference>
<keyword evidence="3" id="KW-0808">Transferase</keyword>
<feature type="compositionally biased region" description="Pro residues" evidence="4">
    <location>
        <begin position="87"/>
        <end position="99"/>
    </location>
</feature>
<dbReference type="InterPro" id="IPR029044">
    <property type="entry name" value="Nucleotide-diphossugar_trans"/>
</dbReference>
<feature type="compositionally biased region" description="Basic and acidic residues" evidence="4">
    <location>
        <begin position="101"/>
        <end position="112"/>
    </location>
</feature>
<feature type="region of interest" description="Disordered" evidence="4">
    <location>
        <begin position="81"/>
        <end position="113"/>
    </location>
</feature>
<dbReference type="STRING" id="701091.M2TAB9"/>
<dbReference type="PANTHER" id="PTHR31306:SF5">
    <property type="entry name" value="ALPHA-1,6-MANNOSYLTRANSFERASE MNN10-RELATED"/>
    <property type="match status" value="1"/>
</dbReference>
<dbReference type="InterPro" id="IPR008630">
    <property type="entry name" value="Glyco_trans_34"/>
</dbReference>
<dbReference type="OrthoDB" id="205108at2759"/>
<name>M2TAB9_COCH5</name>
<evidence type="ECO:0000256" key="1">
    <source>
        <dbReference type="ARBA" id="ARBA00005664"/>
    </source>
</evidence>
<dbReference type="AlphaFoldDB" id="M2TAB9"/>
<dbReference type="eggNOG" id="KOG4748">
    <property type="taxonomic scope" value="Eukaryota"/>
</dbReference>
<dbReference type="HOGENOM" id="CLU_074018_0_0_1"/>
<evidence type="ECO:0000313" key="5">
    <source>
        <dbReference type="EMBL" id="EMD94505.1"/>
    </source>
</evidence>
<dbReference type="GO" id="GO:0006487">
    <property type="term" value="P:protein N-linked glycosylation"/>
    <property type="evidence" value="ECO:0007669"/>
    <property type="project" value="TreeGrafter"/>
</dbReference>
<protein>
    <submittedName>
        <fullName evidence="5">Glycosyltransferase family 34 protein</fullName>
    </submittedName>
</protein>
<dbReference type="Pfam" id="PF05637">
    <property type="entry name" value="Glyco_transf_34"/>
    <property type="match status" value="1"/>
</dbReference>
<dbReference type="Gene3D" id="3.90.550.10">
    <property type="entry name" value="Spore Coat Polysaccharide Biosynthesis Protein SpsA, Chain A"/>
    <property type="match status" value="1"/>
</dbReference>
<evidence type="ECO:0000256" key="4">
    <source>
        <dbReference type="SAM" id="MobiDB-lite"/>
    </source>
</evidence>
<evidence type="ECO:0000313" key="6">
    <source>
        <dbReference type="Proteomes" id="UP000016936"/>
    </source>
</evidence>
<dbReference type="OMA" id="DWIWWLD"/>
<organism evidence="5 6">
    <name type="scientific">Cochliobolus heterostrophus (strain C5 / ATCC 48332 / race O)</name>
    <name type="common">Southern corn leaf blight fungus</name>
    <name type="synonym">Bipolaris maydis</name>
    <dbReference type="NCBI Taxonomy" id="701091"/>
    <lineage>
        <taxon>Eukaryota</taxon>
        <taxon>Fungi</taxon>
        <taxon>Dikarya</taxon>
        <taxon>Ascomycota</taxon>
        <taxon>Pezizomycotina</taxon>
        <taxon>Dothideomycetes</taxon>
        <taxon>Pleosporomycetidae</taxon>
        <taxon>Pleosporales</taxon>
        <taxon>Pleosporineae</taxon>
        <taxon>Pleosporaceae</taxon>
        <taxon>Bipolaris</taxon>
    </lineage>
</organism>